<feature type="coiled-coil region" evidence="1">
    <location>
        <begin position="164"/>
        <end position="191"/>
    </location>
</feature>
<dbReference type="EMBL" id="LKAJ01000015">
    <property type="protein sequence ID" value="KRG19720.1"/>
    <property type="molecule type" value="Genomic_DNA"/>
</dbReference>
<reference evidence="3" key="2">
    <citation type="journal article" date="2016" name="Genome Announc.">
        <title>Draft Genome Sequences of Two Novel Amoeba-Resistant Intranuclear Bacteria, 'Candidatus Berkiella cookevillensis' and 'Candidatus Berkiella aquae'.</title>
        <authorList>
            <person name="Mehari Y.T."/>
            <person name="Arivett B.A."/>
            <person name="Farone A.L."/>
            <person name="Gunderson J.H."/>
            <person name="Farone M.B."/>
        </authorList>
    </citation>
    <scope>NUCLEOTIDE SEQUENCE</scope>
    <source>
        <strain evidence="3">HT99</strain>
    </source>
</reference>
<organism evidence="2">
    <name type="scientific">Candidatus Berkiella aquae</name>
    <dbReference type="NCBI Taxonomy" id="295108"/>
    <lineage>
        <taxon>Bacteria</taxon>
        <taxon>Pseudomonadati</taxon>
        <taxon>Pseudomonadota</taxon>
        <taxon>Gammaproteobacteria</taxon>
        <taxon>Candidatus Berkiellales</taxon>
        <taxon>Candidatus Berkiellaceae</taxon>
        <taxon>Candidatus Berkiella</taxon>
    </lineage>
</organism>
<protein>
    <submittedName>
        <fullName evidence="2">Uncharacterized protein</fullName>
    </submittedName>
</protein>
<dbReference type="SUPFAM" id="SSF58113">
    <property type="entry name" value="Apolipoprotein A-I"/>
    <property type="match status" value="1"/>
</dbReference>
<reference evidence="2" key="1">
    <citation type="submission" date="2015-09" db="EMBL/GenBank/DDBJ databases">
        <title>Draft Genome Sequences of Two Novel Amoeba-resistant Intranuclear Bacteria, Candidatus Berkiella cookevillensis and Candidatus Berkiella aquae.</title>
        <authorList>
            <person name="Mehari Y.T."/>
            <person name="Arivett B.A."/>
            <person name="Farone A.L."/>
            <person name="Gunderson J.H."/>
            <person name="Farone M.B."/>
        </authorList>
    </citation>
    <scope>NUCLEOTIDE SEQUENCE [LARGE SCALE GENOMIC DNA]</scope>
    <source>
        <strain evidence="2">HT99</strain>
    </source>
</reference>
<gene>
    <name evidence="3" type="ORF">HT99x_005015</name>
    <name evidence="2" type="ORF">HT99x_02699</name>
</gene>
<evidence type="ECO:0000313" key="2">
    <source>
        <dbReference type="EMBL" id="KRG19720.1"/>
    </source>
</evidence>
<dbReference type="RefSeq" id="WP_075067302.1">
    <property type="nucleotide sequence ID" value="NZ_LKAJ02000001.1"/>
</dbReference>
<evidence type="ECO:0000256" key="1">
    <source>
        <dbReference type="SAM" id="Coils"/>
    </source>
</evidence>
<keyword evidence="4" id="KW-1185">Reference proteome</keyword>
<accession>A0A0Q9YUJ4</accession>
<evidence type="ECO:0000313" key="3">
    <source>
        <dbReference type="EMBL" id="MCS5710781.1"/>
    </source>
</evidence>
<reference evidence="3" key="3">
    <citation type="submission" date="2021-06" db="EMBL/GenBank/DDBJ databases">
        <title>Genomic Description and Analysis of Intracellular Bacteria, Candidatus Berkiella cookevillensis and Candidatus Berkiella aquae.</title>
        <authorList>
            <person name="Kidane D.T."/>
            <person name="Mehari Y.T."/>
            <person name="Rice F.C."/>
            <person name="Arivett B.A."/>
            <person name="Farone A.L."/>
            <person name="Berk S.G."/>
            <person name="Farone M.B."/>
        </authorList>
    </citation>
    <scope>NUCLEOTIDE SEQUENCE</scope>
    <source>
        <strain evidence="3">HT99</strain>
    </source>
</reference>
<dbReference type="Proteomes" id="UP000051497">
    <property type="component" value="Unassembled WGS sequence"/>
</dbReference>
<dbReference type="AlphaFoldDB" id="A0A0Q9YUJ4"/>
<dbReference type="EMBL" id="LKAJ02000001">
    <property type="protein sequence ID" value="MCS5710781.1"/>
    <property type="molecule type" value="Genomic_DNA"/>
</dbReference>
<name>A0A0Q9YUJ4_9GAMM</name>
<comment type="caution">
    <text evidence="2">The sequence shown here is derived from an EMBL/GenBank/DDBJ whole genome shotgun (WGS) entry which is preliminary data.</text>
</comment>
<proteinExistence type="predicted"/>
<evidence type="ECO:0000313" key="4">
    <source>
        <dbReference type="Proteomes" id="UP000051497"/>
    </source>
</evidence>
<sequence>MASTSHTKQNPFSAYVYDFDELLKKLQQASNDSEVSQLLHEINKVLADYFKSMMALCEEQHQHLFELAEENRDKYSEKAKKAFDHVQTDLAKYIKQARELNQAYWDKAKEPLKLNPHDFMQTTFVDFQKNVTDQVNAWQEMSQTHSKEWIEELENIQSKASDLFNVAEKNHQALLAQYHELETRLKAVLNKRNANK</sequence>
<keyword evidence="1" id="KW-0175">Coiled coil</keyword>